<dbReference type="RefSeq" id="WP_136484842.1">
    <property type="nucleotide sequence ID" value="NZ_CP076643.1"/>
</dbReference>
<evidence type="ECO:0000313" key="2">
    <source>
        <dbReference type="Proteomes" id="UP000694232"/>
    </source>
</evidence>
<dbReference type="Proteomes" id="UP000694232">
    <property type="component" value="Chromosome 1"/>
</dbReference>
<dbReference type="KEGG" id="vos:KNV97_10270"/>
<evidence type="ECO:0008006" key="3">
    <source>
        <dbReference type="Google" id="ProtNLM"/>
    </source>
</evidence>
<organism evidence="1 2">
    <name type="scientific">Vibrio ostreae</name>
    <dbReference type="NCBI Taxonomy" id="2841925"/>
    <lineage>
        <taxon>Bacteria</taxon>
        <taxon>Pseudomonadati</taxon>
        <taxon>Pseudomonadota</taxon>
        <taxon>Gammaproteobacteria</taxon>
        <taxon>Vibrionales</taxon>
        <taxon>Vibrionaceae</taxon>
        <taxon>Vibrio</taxon>
    </lineage>
</organism>
<dbReference type="EMBL" id="CP076643">
    <property type="protein sequence ID" value="QXO18625.1"/>
    <property type="molecule type" value="Genomic_DNA"/>
</dbReference>
<gene>
    <name evidence="1" type="ORF">KNV97_10270</name>
</gene>
<keyword evidence="2" id="KW-1185">Reference proteome</keyword>
<protein>
    <recommendedName>
        <fullName evidence="3">3-demethylubiquinone-9 3-methyltransferase</fullName>
    </recommendedName>
</protein>
<proteinExistence type="predicted"/>
<reference evidence="1" key="1">
    <citation type="submission" date="2021-06" db="EMBL/GenBank/DDBJ databases">
        <title>Vibrio nov. sp., novel gut bacterium isolated from Yellow Sea oyster.</title>
        <authorList>
            <person name="Muhammad N."/>
            <person name="Nguyen T.H."/>
            <person name="Lee Y.-J."/>
            <person name="Ko J."/>
            <person name="Kim S.-G."/>
        </authorList>
    </citation>
    <scope>NUCLEOTIDE SEQUENCE</scope>
    <source>
        <strain evidence="1">OG9-811</strain>
    </source>
</reference>
<evidence type="ECO:0000313" key="1">
    <source>
        <dbReference type="EMBL" id="QXO18625.1"/>
    </source>
</evidence>
<sequence length="59" mass="6928">MDYSVIKQLKQDFYAQISALQSYALPQSKPTLSFLTPEELKELEQLWVELAVWKKTQSH</sequence>
<name>A0A975UBC3_9VIBR</name>
<dbReference type="AlphaFoldDB" id="A0A975UBC3"/>
<accession>A0A975UBC3</accession>